<feature type="compositionally biased region" description="Low complexity" evidence="1">
    <location>
        <begin position="15"/>
        <end position="26"/>
    </location>
</feature>
<feature type="region of interest" description="Disordered" evidence="1">
    <location>
        <begin position="1"/>
        <end position="36"/>
    </location>
</feature>
<dbReference type="EMBL" id="JANIEX010000257">
    <property type="protein sequence ID" value="KAJ3570041.1"/>
    <property type="molecule type" value="Genomic_DNA"/>
</dbReference>
<evidence type="ECO:0000313" key="2">
    <source>
        <dbReference type="EMBL" id="KAJ3570041.1"/>
    </source>
</evidence>
<evidence type="ECO:0000256" key="1">
    <source>
        <dbReference type="SAM" id="MobiDB-lite"/>
    </source>
</evidence>
<proteinExistence type="predicted"/>
<accession>A0AAD5W0Q4</accession>
<dbReference type="AlphaFoldDB" id="A0AAD5W0Q4"/>
<organism evidence="2 3">
    <name type="scientific">Leucocoprinus birnbaumii</name>
    <dbReference type="NCBI Taxonomy" id="56174"/>
    <lineage>
        <taxon>Eukaryota</taxon>
        <taxon>Fungi</taxon>
        <taxon>Dikarya</taxon>
        <taxon>Basidiomycota</taxon>
        <taxon>Agaricomycotina</taxon>
        <taxon>Agaricomycetes</taxon>
        <taxon>Agaricomycetidae</taxon>
        <taxon>Agaricales</taxon>
        <taxon>Agaricineae</taxon>
        <taxon>Agaricaceae</taxon>
        <taxon>Leucocoprinus</taxon>
    </lineage>
</organism>
<dbReference type="Proteomes" id="UP001213000">
    <property type="component" value="Unassembled WGS sequence"/>
</dbReference>
<sequence>MSLSELVPRDKRRCSPSGSPISGSGRPVKKFKSSNGIDTTSSNALFEDKYEQSLSRYVLPQSAITAPMTLFDPAEPDSQLSSSSALVFPASPDSNLTPYERRMVRLNDNHHINRLKRLASRFRIYDWMFFKDETKLENLNTDPQPSTPGTRTQLIADVLSWIQNPQRTGNVLGISGSGASFPMGSVYQVVKHSNPSFFLRSPTTFRGTNHRASCFSALITLTFASYDHELAEFIESQTSQCGPDNLPSPQSLFSVLHRGLRAFAGAQRPYVIMLGSDILEDAPEVLQFIFGAQASHLRITILWILRSQNPLTLHHGPFVSMPLQPLTYAEKEIILRKMQEPHSGAVEQWSGGEPLLLPVHAVESFLLSSHYPSTLDNFWEENDVPEILTIATSYLDSFRSLALLLNQSQKQGIDGICSFRHPFEGQYLPLVSLANSGDLGVEQFVLVMVLVVHDIGPTWAECTHDFFLKSFYAFRDGTLEFLELVQASAFRSLFFDYNPRDSLDLRLKEVLVYLEERFHHLIQPISNLALIPPLIFAYLSALGTRPIDRVSFAVKTYIDFDAMHFRSSLVYLHQDIHKGLWEMLPTVTFWDDPAFLNHFALVLPQMRFHTHSIPVKGFLNFIFHFKDRKTPTPFVRIQASSTLDQELIDACGSIARALDFEAKSFDQFKKFLDDGEARYTLLGSPADPVLSIVVKKVVTLYTHAELTDLS</sequence>
<reference evidence="2" key="1">
    <citation type="submission" date="2022-07" db="EMBL/GenBank/DDBJ databases">
        <title>Genome Sequence of Leucocoprinus birnbaumii.</title>
        <authorList>
            <person name="Buettner E."/>
        </authorList>
    </citation>
    <scope>NUCLEOTIDE SEQUENCE</scope>
    <source>
        <strain evidence="2">VT141</strain>
    </source>
</reference>
<gene>
    <name evidence="2" type="ORF">NP233_g4671</name>
</gene>
<keyword evidence="3" id="KW-1185">Reference proteome</keyword>
<protein>
    <submittedName>
        <fullName evidence="2">Uncharacterized protein</fullName>
    </submittedName>
</protein>
<comment type="caution">
    <text evidence="2">The sequence shown here is derived from an EMBL/GenBank/DDBJ whole genome shotgun (WGS) entry which is preliminary data.</text>
</comment>
<name>A0AAD5W0Q4_9AGAR</name>
<evidence type="ECO:0000313" key="3">
    <source>
        <dbReference type="Proteomes" id="UP001213000"/>
    </source>
</evidence>